<evidence type="ECO:0000313" key="3">
    <source>
        <dbReference type="Proteomes" id="UP000575068"/>
    </source>
</evidence>
<keyword evidence="3" id="KW-1185">Reference proteome</keyword>
<feature type="transmembrane region" description="Helical" evidence="1">
    <location>
        <begin position="37"/>
        <end position="55"/>
    </location>
</feature>
<evidence type="ECO:0000256" key="1">
    <source>
        <dbReference type="SAM" id="Phobius"/>
    </source>
</evidence>
<feature type="transmembrane region" description="Helical" evidence="1">
    <location>
        <begin position="87"/>
        <end position="106"/>
    </location>
</feature>
<accession>A0A840HXA9</accession>
<reference evidence="2 3" key="1">
    <citation type="submission" date="2020-08" db="EMBL/GenBank/DDBJ databases">
        <title>Genomic Encyclopedia of Type Strains, Phase IV (KMG-IV): sequencing the most valuable type-strain genomes for metagenomic binning, comparative biology and taxonomic classification.</title>
        <authorList>
            <person name="Goeker M."/>
        </authorList>
    </citation>
    <scope>NUCLEOTIDE SEQUENCE [LARGE SCALE GENOMIC DNA]</scope>
    <source>
        <strain evidence="2 3">DSM 7465</strain>
    </source>
</reference>
<dbReference type="AlphaFoldDB" id="A0A840HXA9"/>
<feature type="transmembrane region" description="Helical" evidence="1">
    <location>
        <begin position="61"/>
        <end position="80"/>
    </location>
</feature>
<organism evidence="2 3">
    <name type="scientific">Rhizorhapis suberifaciens</name>
    <name type="common">corky root of lettuce</name>
    <dbReference type="NCBI Taxonomy" id="13656"/>
    <lineage>
        <taxon>Bacteria</taxon>
        <taxon>Pseudomonadati</taxon>
        <taxon>Pseudomonadota</taxon>
        <taxon>Alphaproteobacteria</taxon>
        <taxon>Sphingomonadales</taxon>
        <taxon>Sphingomonadaceae</taxon>
        <taxon>Rhizorhapis</taxon>
    </lineage>
</organism>
<gene>
    <name evidence="2" type="ORF">HNQ99_003061</name>
</gene>
<name>A0A840HXA9_9SPHN</name>
<feature type="transmembrane region" description="Helical" evidence="1">
    <location>
        <begin position="118"/>
        <end position="136"/>
    </location>
</feature>
<keyword evidence="1" id="KW-1133">Transmembrane helix</keyword>
<keyword evidence="1" id="KW-0812">Transmembrane</keyword>
<dbReference type="Proteomes" id="UP000575068">
    <property type="component" value="Unassembled WGS sequence"/>
</dbReference>
<evidence type="ECO:0000313" key="2">
    <source>
        <dbReference type="EMBL" id="MBB4642725.1"/>
    </source>
</evidence>
<protein>
    <submittedName>
        <fullName evidence="2">Uncharacterized protein</fullName>
    </submittedName>
</protein>
<keyword evidence="1" id="KW-0472">Membrane</keyword>
<feature type="transmembrane region" description="Helical" evidence="1">
    <location>
        <begin position="6"/>
        <end position="25"/>
    </location>
</feature>
<comment type="caution">
    <text evidence="2">The sequence shown here is derived from an EMBL/GenBank/DDBJ whole genome shotgun (WGS) entry which is preliminary data.</text>
</comment>
<proteinExistence type="predicted"/>
<sequence>MMSLQIFLALLFDATLILICSYAFVRGGRPERIGAGINMLASVATTALRLLNVAYFAPADLVILVIDIAVVGGFYCLGITTTRFWPIWAAGFALANLFMSLLGGLLPRVPLFVYHTQLGIYAYLALGALALGTFRLPRCAEPHLRTGSRQSWMQHLKETS</sequence>
<dbReference type="EMBL" id="JACHOV010000013">
    <property type="protein sequence ID" value="MBB4642725.1"/>
    <property type="molecule type" value="Genomic_DNA"/>
</dbReference>